<feature type="transmembrane region" description="Helical" evidence="1">
    <location>
        <begin position="45"/>
        <end position="65"/>
    </location>
</feature>
<protein>
    <submittedName>
        <fullName evidence="3">Uncharacterized protein</fullName>
    </submittedName>
</protein>
<evidence type="ECO:0000313" key="3">
    <source>
        <dbReference type="WBParaSite" id="nRc.2.0.1.t00276-RA"/>
    </source>
</evidence>
<organism evidence="2 3">
    <name type="scientific">Romanomermis culicivorax</name>
    <name type="common">Nematode worm</name>
    <dbReference type="NCBI Taxonomy" id="13658"/>
    <lineage>
        <taxon>Eukaryota</taxon>
        <taxon>Metazoa</taxon>
        <taxon>Ecdysozoa</taxon>
        <taxon>Nematoda</taxon>
        <taxon>Enoplea</taxon>
        <taxon>Dorylaimia</taxon>
        <taxon>Mermithida</taxon>
        <taxon>Mermithoidea</taxon>
        <taxon>Mermithidae</taxon>
        <taxon>Romanomermis</taxon>
    </lineage>
</organism>
<dbReference type="WBParaSite" id="nRc.2.0.1.t00276-RA">
    <property type="protein sequence ID" value="nRc.2.0.1.t00276-RA"/>
    <property type="gene ID" value="nRc.2.0.1.g00276"/>
</dbReference>
<keyword evidence="1" id="KW-0812">Transmembrane</keyword>
<reference evidence="3" key="1">
    <citation type="submission" date="2022-11" db="UniProtKB">
        <authorList>
            <consortium name="WormBaseParasite"/>
        </authorList>
    </citation>
    <scope>IDENTIFICATION</scope>
</reference>
<sequence>MGFQARKCLGLVSGVVQKRENPEWFISTKGSQTRKAHKRQARKRYFHAIVLKLSPFALLGSFTVMGRSCL</sequence>
<evidence type="ECO:0000313" key="2">
    <source>
        <dbReference type="Proteomes" id="UP000887565"/>
    </source>
</evidence>
<keyword evidence="1" id="KW-0472">Membrane</keyword>
<evidence type="ECO:0000256" key="1">
    <source>
        <dbReference type="SAM" id="Phobius"/>
    </source>
</evidence>
<keyword evidence="2" id="KW-1185">Reference proteome</keyword>
<dbReference type="Proteomes" id="UP000887565">
    <property type="component" value="Unplaced"/>
</dbReference>
<keyword evidence="1" id="KW-1133">Transmembrane helix</keyword>
<proteinExistence type="predicted"/>
<dbReference type="AlphaFoldDB" id="A0A915HDZ3"/>
<name>A0A915HDZ3_ROMCU</name>
<accession>A0A915HDZ3</accession>